<feature type="non-terminal residue" evidence="1">
    <location>
        <position position="1"/>
    </location>
</feature>
<dbReference type="EMBL" id="JASPKZ010007809">
    <property type="protein sequence ID" value="KAJ9582349.1"/>
    <property type="molecule type" value="Genomic_DNA"/>
</dbReference>
<protein>
    <submittedName>
        <fullName evidence="1">Uncharacterized protein</fullName>
    </submittedName>
</protein>
<accession>A0AAD7ZKD1</accession>
<reference evidence="1" key="2">
    <citation type="submission" date="2023-05" db="EMBL/GenBank/DDBJ databases">
        <authorList>
            <person name="Fouks B."/>
        </authorList>
    </citation>
    <scope>NUCLEOTIDE SEQUENCE</scope>
    <source>
        <strain evidence="1">Stay&amp;Tobe</strain>
        <tissue evidence="1">Testes</tissue>
    </source>
</reference>
<feature type="non-terminal residue" evidence="1">
    <location>
        <position position="52"/>
    </location>
</feature>
<proteinExistence type="predicted"/>
<keyword evidence="2" id="KW-1185">Reference proteome</keyword>
<name>A0AAD7ZKD1_DIPPU</name>
<gene>
    <name evidence="1" type="ORF">L9F63_003309</name>
</gene>
<comment type="caution">
    <text evidence="1">The sequence shown here is derived from an EMBL/GenBank/DDBJ whole genome shotgun (WGS) entry which is preliminary data.</text>
</comment>
<reference evidence="1" key="1">
    <citation type="journal article" date="2023" name="IScience">
        <title>Live-bearing cockroach genome reveals convergent evolutionary mechanisms linked to viviparity in insects and beyond.</title>
        <authorList>
            <person name="Fouks B."/>
            <person name="Harrison M.C."/>
            <person name="Mikhailova A.A."/>
            <person name="Marchal E."/>
            <person name="English S."/>
            <person name="Carruthers M."/>
            <person name="Jennings E.C."/>
            <person name="Chiamaka E.L."/>
            <person name="Frigard R.A."/>
            <person name="Pippel M."/>
            <person name="Attardo G.M."/>
            <person name="Benoit J.B."/>
            <person name="Bornberg-Bauer E."/>
            <person name="Tobe S.S."/>
        </authorList>
    </citation>
    <scope>NUCLEOTIDE SEQUENCE</scope>
    <source>
        <strain evidence="1">Stay&amp;Tobe</strain>
    </source>
</reference>
<dbReference type="Proteomes" id="UP001233999">
    <property type="component" value="Unassembled WGS sequence"/>
</dbReference>
<evidence type="ECO:0000313" key="2">
    <source>
        <dbReference type="Proteomes" id="UP001233999"/>
    </source>
</evidence>
<organism evidence="1 2">
    <name type="scientific">Diploptera punctata</name>
    <name type="common">Pacific beetle cockroach</name>
    <dbReference type="NCBI Taxonomy" id="6984"/>
    <lineage>
        <taxon>Eukaryota</taxon>
        <taxon>Metazoa</taxon>
        <taxon>Ecdysozoa</taxon>
        <taxon>Arthropoda</taxon>
        <taxon>Hexapoda</taxon>
        <taxon>Insecta</taxon>
        <taxon>Pterygota</taxon>
        <taxon>Neoptera</taxon>
        <taxon>Polyneoptera</taxon>
        <taxon>Dictyoptera</taxon>
        <taxon>Blattodea</taxon>
        <taxon>Blaberoidea</taxon>
        <taxon>Blaberidae</taxon>
        <taxon>Diplopterinae</taxon>
        <taxon>Diploptera</taxon>
    </lineage>
</organism>
<evidence type="ECO:0000313" key="1">
    <source>
        <dbReference type="EMBL" id="KAJ9582349.1"/>
    </source>
</evidence>
<dbReference type="AlphaFoldDB" id="A0AAD7ZKD1"/>
<sequence>VNSNVGFHHHRHFNNISACLKVYRTNLLTRSLSSMSRDVKLIILHKYTISNS</sequence>